<feature type="domain" description="DUF4218" evidence="3">
    <location>
        <begin position="317"/>
        <end position="386"/>
    </location>
</feature>
<feature type="compositionally biased region" description="Acidic residues" evidence="1">
    <location>
        <begin position="276"/>
        <end position="293"/>
    </location>
</feature>
<dbReference type="Pfam" id="PF13963">
    <property type="entry name" value="Transpos_assoc"/>
    <property type="match status" value="1"/>
</dbReference>
<comment type="caution">
    <text evidence="5">The sequence shown here is derived from an EMBL/GenBank/DDBJ whole genome shotgun (WGS) entry which is preliminary data.</text>
</comment>
<evidence type="ECO:0000259" key="2">
    <source>
        <dbReference type="Pfam" id="PF13952"/>
    </source>
</evidence>
<evidence type="ECO:0000313" key="6">
    <source>
        <dbReference type="Proteomes" id="UP001457282"/>
    </source>
</evidence>
<dbReference type="PANTHER" id="PTHR48258:SF3">
    <property type="entry name" value="FK506-BINDING PROTEIN 4-LIKE ISOFORM X1"/>
    <property type="match status" value="1"/>
</dbReference>
<accession>A0AAW1Y339</accession>
<dbReference type="Pfam" id="PF13960">
    <property type="entry name" value="DUF4218"/>
    <property type="match status" value="1"/>
</dbReference>
<sequence length="668" mass="78154">MMLEKDWVHLNRADPEYEKGAWNFVKTVTRNLGNPERILCPCIDCRNVETLCGSTVVDHLVRRGMELKYKQRKDWYEHGEHISSDDENDEMVDNETYNLYRAAHFFDQDYMKLTEFGNEDYIELAKDIHDEDFISKLEDAETPLYPNCLNYNKLSATVALFQLKTQSGWTDKSFNELLETLPRMLPKDNVLQTSLYSVKKFLKTFEMGKFAYMGHRKFLSPAHSFREKRSWFDNNVEHGRKPRILTGRNISTALKSFPNDFGKGDKTKKRKRNENAIDDNDDSDNDGDASNTDDDLEELLRWKKRSIFFDLPYWEELPLQARLCGPVHFRWMYPFERYMKTLKDYVRNHARPEGCIAESYLAEECMRFCSQFLKKSIQVEEKEVRNNDFSNEVILEGRPISRSTLITLSDRDKRNAHLAVLMNTAMVDPYLDMHLEELQNSNIRLSRDATLLWNRHTEQFAEWIKMQIPIDSKNHSDTLKWIAYGPRNSALSFTGYIINGQRFHTKDVERETQNSGVTYEATSMCRASAKDTAQVADLVTYYGRLTDIILLDYHVFYIHVFRCHWAIKGNGVKVEDGFTFVNLHQSQVSFAKDPFILASQAKQVFYSREDDASNWYVVLKAPPRDFHELEEDDENADVASMTPEIDMDIDEFNDDVGYVREDCEGLLV</sequence>
<feature type="domain" description="Transposase-associated" evidence="4">
    <location>
        <begin position="5"/>
        <end position="80"/>
    </location>
</feature>
<organism evidence="5 6">
    <name type="scientific">Rubus argutus</name>
    <name type="common">Southern blackberry</name>
    <dbReference type="NCBI Taxonomy" id="59490"/>
    <lineage>
        <taxon>Eukaryota</taxon>
        <taxon>Viridiplantae</taxon>
        <taxon>Streptophyta</taxon>
        <taxon>Embryophyta</taxon>
        <taxon>Tracheophyta</taxon>
        <taxon>Spermatophyta</taxon>
        <taxon>Magnoliopsida</taxon>
        <taxon>eudicotyledons</taxon>
        <taxon>Gunneridae</taxon>
        <taxon>Pentapetalae</taxon>
        <taxon>rosids</taxon>
        <taxon>fabids</taxon>
        <taxon>Rosales</taxon>
        <taxon>Rosaceae</taxon>
        <taxon>Rosoideae</taxon>
        <taxon>Rosoideae incertae sedis</taxon>
        <taxon>Rubus</taxon>
    </lineage>
</organism>
<evidence type="ECO:0000259" key="3">
    <source>
        <dbReference type="Pfam" id="PF13960"/>
    </source>
</evidence>
<dbReference type="PANTHER" id="PTHR48258">
    <property type="entry name" value="DUF4218 DOMAIN-CONTAINING PROTEIN-RELATED"/>
    <property type="match status" value="1"/>
</dbReference>
<keyword evidence="6" id="KW-1185">Reference proteome</keyword>
<dbReference type="EMBL" id="JBEDUW010000002">
    <property type="protein sequence ID" value="KAK9943329.1"/>
    <property type="molecule type" value="Genomic_DNA"/>
</dbReference>
<dbReference type="InterPro" id="IPR029480">
    <property type="entry name" value="Transpos_assoc"/>
</dbReference>
<gene>
    <name evidence="5" type="ORF">M0R45_008939</name>
</gene>
<name>A0AAW1Y339_RUBAR</name>
<dbReference type="Proteomes" id="UP001457282">
    <property type="component" value="Unassembled WGS sequence"/>
</dbReference>
<feature type="domain" description="DUF4216" evidence="2">
    <location>
        <begin position="552"/>
        <end position="618"/>
    </location>
</feature>
<evidence type="ECO:0008006" key="7">
    <source>
        <dbReference type="Google" id="ProtNLM"/>
    </source>
</evidence>
<evidence type="ECO:0000256" key="1">
    <source>
        <dbReference type="SAM" id="MobiDB-lite"/>
    </source>
</evidence>
<feature type="region of interest" description="Disordered" evidence="1">
    <location>
        <begin position="255"/>
        <end position="293"/>
    </location>
</feature>
<dbReference type="InterPro" id="IPR025312">
    <property type="entry name" value="DUF4216"/>
</dbReference>
<dbReference type="Pfam" id="PF13952">
    <property type="entry name" value="DUF4216"/>
    <property type="match status" value="1"/>
</dbReference>
<dbReference type="AlphaFoldDB" id="A0AAW1Y339"/>
<reference evidence="5 6" key="1">
    <citation type="journal article" date="2023" name="G3 (Bethesda)">
        <title>A chromosome-length genome assembly and annotation of blackberry (Rubus argutus, cv. 'Hillquist').</title>
        <authorList>
            <person name="Bruna T."/>
            <person name="Aryal R."/>
            <person name="Dudchenko O."/>
            <person name="Sargent D.J."/>
            <person name="Mead D."/>
            <person name="Buti M."/>
            <person name="Cavallini A."/>
            <person name="Hytonen T."/>
            <person name="Andres J."/>
            <person name="Pham M."/>
            <person name="Weisz D."/>
            <person name="Mascagni F."/>
            <person name="Usai G."/>
            <person name="Natali L."/>
            <person name="Bassil N."/>
            <person name="Fernandez G.E."/>
            <person name="Lomsadze A."/>
            <person name="Armour M."/>
            <person name="Olukolu B."/>
            <person name="Poorten T."/>
            <person name="Britton C."/>
            <person name="Davik J."/>
            <person name="Ashrafi H."/>
            <person name="Aiden E.L."/>
            <person name="Borodovsky M."/>
            <person name="Worthington M."/>
        </authorList>
    </citation>
    <scope>NUCLEOTIDE SEQUENCE [LARGE SCALE GENOMIC DNA]</scope>
    <source>
        <strain evidence="5">PI 553951</strain>
    </source>
</reference>
<evidence type="ECO:0000313" key="5">
    <source>
        <dbReference type="EMBL" id="KAK9943329.1"/>
    </source>
</evidence>
<dbReference type="InterPro" id="IPR025452">
    <property type="entry name" value="DUF4218"/>
</dbReference>
<protein>
    <recommendedName>
        <fullName evidence="7">Transposase</fullName>
    </recommendedName>
</protein>
<evidence type="ECO:0000259" key="4">
    <source>
        <dbReference type="Pfam" id="PF13963"/>
    </source>
</evidence>
<proteinExistence type="predicted"/>